<keyword evidence="3 4" id="KW-0413">Isomerase</keyword>
<organism evidence="9 10">
    <name type="scientific">Eubacterium coprostanoligenes</name>
    <dbReference type="NCBI Taxonomy" id="290054"/>
    <lineage>
        <taxon>Bacteria</taxon>
        <taxon>Bacillati</taxon>
        <taxon>Bacillota</taxon>
        <taxon>Clostridia</taxon>
        <taxon>Eubacteriales</taxon>
        <taxon>Eubacteriaceae</taxon>
        <taxon>Eubacterium</taxon>
    </lineage>
</organism>
<evidence type="ECO:0000313" key="10">
    <source>
        <dbReference type="Proteomes" id="UP000190657"/>
    </source>
</evidence>
<dbReference type="PANTHER" id="PTHR11142:SF0">
    <property type="entry name" value="TRNA PSEUDOURIDINE SYNTHASE-LIKE 1"/>
    <property type="match status" value="1"/>
</dbReference>
<dbReference type="PIRSF" id="PIRSF001430">
    <property type="entry name" value="tRNA_psdUrid_synth"/>
    <property type="match status" value="1"/>
</dbReference>
<evidence type="ECO:0000256" key="1">
    <source>
        <dbReference type="ARBA" id="ARBA00009375"/>
    </source>
</evidence>
<protein>
    <recommendedName>
        <fullName evidence="4">tRNA pseudouridine synthase A</fullName>
        <ecNumber evidence="4">5.4.99.12</ecNumber>
    </recommendedName>
    <alternativeName>
        <fullName evidence="4">tRNA pseudouridine(38-40) synthase</fullName>
    </alternativeName>
    <alternativeName>
        <fullName evidence="4">tRNA pseudouridylate synthase I</fullName>
    </alternativeName>
    <alternativeName>
        <fullName evidence="4">tRNA-uridine isomerase I</fullName>
    </alternativeName>
</protein>
<dbReference type="HAMAP" id="MF_00171">
    <property type="entry name" value="TruA"/>
    <property type="match status" value="1"/>
</dbReference>
<dbReference type="SUPFAM" id="SSF55120">
    <property type="entry name" value="Pseudouridine synthase"/>
    <property type="match status" value="1"/>
</dbReference>
<feature type="domain" description="Pseudouridine synthase I TruA alpha/beta" evidence="8">
    <location>
        <begin position="9"/>
        <end position="104"/>
    </location>
</feature>
<dbReference type="Gene3D" id="3.30.70.660">
    <property type="entry name" value="Pseudouridine synthase I, catalytic domain, C-terminal subdomain"/>
    <property type="match status" value="1"/>
</dbReference>
<dbReference type="InterPro" id="IPR001406">
    <property type="entry name" value="PsdUridine_synth_TruA"/>
</dbReference>
<dbReference type="GO" id="GO:0160147">
    <property type="term" value="F:tRNA pseudouridine(38-40) synthase activity"/>
    <property type="evidence" value="ECO:0007669"/>
    <property type="project" value="UniProtKB-EC"/>
</dbReference>
<comment type="catalytic activity">
    <reaction evidence="4 7">
        <text>uridine(38/39/40) in tRNA = pseudouridine(38/39/40) in tRNA</text>
        <dbReference type="Rhea" id="RHEA:22376"/>
        <dbReference type="Rhea" id="RHEA-COMP:10085"/>
        <dbReference type="Rhea" id="RHEA-COMP:10087"/>
        <dbReference type="ChEBI" id="CHEBI:65314"/>
        <dbReference type="ChEBI" id="CHEBI:65315"/>
        <dbReference type="EC" id="5.4.99.12"/>
    </reaction>
</comment>
<comment type="caution">
    <text evidence="4">Lacks conserved residue(s) required for the propagation of feature annotation.</text>
</comment>
<comment type="function">
    <text evidence="4">Formation of pseudouridine at positions 38, 39 and 40 in the anticodon stem and loop of transfer RNAs.</text>
</comment>
<dbReference type="OrthoDB" id="9811823at2"/>
<feature type="active site" description="Nucleophile" evidence="4 5">
    <location>
        <position position="52"/>
    </location>
</feature>
<keyword evidence="10" id="KW-1185">Reference proteome</keyword>
<dbReference type="Gene3D" id="3.30.70.580">
    <property type="entry name" value="Pseudouridine synthase I, catalytic domain, N-terminal subdomain"/>
    <property type="match status" value="1"/>
</dbReference>
<dbReference type="PANTHER" id="PTHR11142">
    <property type="entry name" value="PSEUDOURIDYLATE SYNTHASE"/>
    <property type="match status" value="1"/>
</dbReference>
<evidence type="ECO:0000259" key="8">
    <source>
        <dbReference type="Pfam" id="PF01416"/>
    </source>
</evidence>
<dbReference type="STRING" id="290054.SAMN02745114_01271"/>
<comment type="subunit">
    <text evidence="4">Homodimer.</text>
</comment>
<dbReference type="GO" id="GO:0003723">
    <property type="term" value="F:RNA binding"/>
    <property type="evidence" value="ECO:0007669"/>
    <property type="project" value="InterPro"/>
</dbReference>
<dbReference type="Proteomes" id="UP000190657">
    <property type="component" value="Unassembled WGS sequence"/>
</dbReference>
<proteinExistence type="inferred from homology"/>
<dbReference type="EMBL" id="FUWW01000013">
    <property type="protein sequence ID" value="SJZ66611.1"/>
    <property type="molecule type" value="Genomic_DNA"/>
</dbReference>
<reference evidence="9 10" key="1">
    <citation type="submission" date="2017-02" db="EMBL/GenBank/DDBJ databases">
        <authorList>
            <person name="Peterson S.W."/>
        </authorList>
    </citation>
    <scope>NUCLEOTIDE SEQUENCE [LARGE SCALE GENOMIC DNA]</scope>
    <source>
        <strain evidence="9 10">ATCC 51222</strain>
    </source>
</reference>
<evidence type="ECO:0000256" key="2">
    <source>
        <dbReference type="ARBA" id="ARBA00022694"/>
    </source>
</evidence>
<evidence type="ECO:0000256" key="6">
    <source>
        <dbReference type="PIRSR" id="PIRSR001430-2"/>
    </source>
</evidence>
<dbReference type="InterPro" id="IPR020097">
    <property type="entry name" value="PsdUridine_synth_TruA_a/b_dom"/>
</dbReference>
<feature type="binding site" evidence="4 6">
    <location>
        <position position="110"/>
    </location>
    <ligand>
        <name>substrate</name>
    </ligand>
</feature>
<name>A0A1T4MIB9_9FIRM</name>
<dbReference type="AlphaFoldDB" id="A0A1T4MIB9"/>
<gene>
    <name evidence="4" type="primary">truA</name>
    <name evidence="9" type="ORF">SAMN02745114_01271</name>
</gene>
<evidence type="ECO:0000256" key="4">
    <source>
        <dbReference type="HAMAP-Rule" id="MF_00171"/>
    </source>
</evidence>
<keyword evidence="2 4" id="KW-0819">tRNA processing</keyword>
<evidence type="ECO:0000256" key="7">
    <source>
        <dbReference type="RuleBase" id="RU003792"/>
    </source>
</evidence>
<evidence type="ECO:0000256" key="5">
    <source>
        <dbReference type="PIRSR" id="PIRSR001430-1"/>
    </source>
</evidence>
<dbReference type="RefSeq" id="WP_078768747.1">
    <property type="nucleotide sequence ID" value="NZ_FUWW01000013.1"/>
</dbReference>
<dbReference type="CDD" id="cd02570">
    <property type="entry name" value="PseudoU_synth_EcTruA"/>
    <property type="match status" value="1"/>
</dbReference>
<dbReference type="FunFam" id="3.30.70.580:FF:000001">
    <property type="entry name" value="tRNA pseudouridine synthase A"/>
    <property type="match status" value="1"/>
</dbReference>
<accession>A0A1T4MIB9</accession>
<evidence type="ECO:0000256" key="3">
    <source>
        <dbReference type="ARBA" id="ARBA00023235"/>
    </source>
</evidence>
<dbReference type="InterPro" id="IPR020103">
    <property type="entry name" value="PsdUridine_synth_cat_dom_sf"/>
</dbReference>
<dbReference type="Pfam" id="PF01416">
    <property type="entry name" value="PseudoU_synth_1"/>
    <property type="match status" value="2"/>
</dbReference>
<dbReference type="GO" id="GO:0031119">
    <property type="term" value="P:tRNA pseudouridine synthesis"/>
    <property type="evidence" value="ECO:0007669"/>
    <property type="project" value="UniProtKB-UniRule"/>
</dbReference>
<dbReference type="EC" id="5.4.99.12" evidence="4"/>
<comment type="similarity">
    <text evidence="1 4 7">Belongs to the tRNA pseudouridine synthase TruA family.</text>
</comment>
<sequence length="247" mass="28730">MRRLLVTIRYDGSAYHGYQVQSNAVTVQEVFQNALEKVFNKRLDVKGCSRTDSGVHANMYCISFDTDMNIPNESVVLALNTYLPDDIAAYDCKEVSLDFHPRYSCKSKEYVYKIYNGKYRNPFYAKYALWYRWSLDAEYLNKEAQVFVGKYDYSGFCSIKSDVEDSVREIYSCKVWREDDFVYFKVCGDGFLYNMVRIMVGTLLFVNEGKIKSGELKDIILSKDRRRAGKTAPPQGLYLNKVNYYAK</sequence>
<evidence type="ECO:0000313" key="9">
    <source>
        <dbReference type="EMBL" id="SJZ66611.1"/>
    </source>
</evidence>
<dbReference type="NCBIfam" id="TIGR00071">
    <property type="entry name" value="hisT_truA"/>
    <property type="match status" value="1"/>
</dbReference>
<dbReference type="InterPro" id="IPR020095">
    <property type="entry name" value="PsdUridine_synth_TruA_C"/>
</dbReference>
<dbReference type="InterPro" id="IPR020094">
    <property type="entry name" value="TruA/RsuA/RluB/E/F_N"/>
</dbReference>
<feature type="domain" description="Pseudouridine synthase I TruA alpha/beta" evidence="8">
    <location>
        <begin position="144"/>
        <end position="244"/>
    </location>
</feature>